<evidence type="ECO:0000256" key="1">
    <source>
        <dbReference type="SAM" id="MobiDB-lite"/>
    </source>
</evidence>
<evidence type="ECO:0008006" key="4">
    <source>
        <dbReference type="Google" id="ProtNLM"/>
    </source>
</evidence>
<evidence type="ECO:0000313" key="3">
    <source>
        <dbReference type="Proteomes" id="UP000182278"/>
    </source>
</evidence>
<proteinExistence type="predicted"/>
<dbReference type="Proteomes" id="UP000182278">
    <property type="component" value="Unassembled WGS sequence"/>
</dbReference>
<dbReference type="STRING" id="1817893.AUJ66_05220"/>
<accession>A0A1J4SEX2</accession>
<gene>
    <name evidence="2" type="ORF">AUJ66_05220</name>
</gene>
<organism evidence="2 3">
    <name type="scientific">Candidatus Desantisbacteria bacterium CG1_02_38_46</name>
    <dbReference type="NCBI Taxonomy" id="1817893"/>
    <lineage>
        <taxon>Bacteria</taxon>
        <taxon>Candidatus Desantisiibacteriota</taxon>
    </lineage>
</organism>
<evidence type="ECO:0000313" key="2">
    <source>
        <dbReference type="EMBL" id="OIN96813.1"/>
    </source>
</evidence>
<dbReference type="EMBL" id="MNUO01000077">
    <property type="protein sequence ID" value="OIN96813.1"/>
    <property type="molecule type" value="Genomic_DNA"/>
</dbReference>
<reference evidence="2 3" key="1">
    <citation type="journal article" date="2016" name="Environ. Microbiol.">
        <title>Genomic resolution of a cold subsurface aquifer community provides metabolic insights for novel microbes adapted to high CO concentrations.</title>
        <authorList>
            <person name="Probst A.J."/>
            <person name="Castelle C.J."/>
            <person name="Singh A."/>
            <person name="Brown C.T."/>
            <person name="Anantharaman K."/>
            <person name="Sharon I."/>
            <person name="Hug L.A."/>
            <person name="Burstein D."/>
            <person name="Emerson J.B."/>
            <person name="Thomas B.C."/>
            <person name="Banfield J.F."/>
        </authorList>
    </citation>
    <scope>NUCLEOTIDE SEQUENCE [LARGE SCALE GENOMIC DNA]</scope>
    <source>
        <strain evidence="2">CG1_02_38_46</strain>
    </source>
</reference>
<sequence length="554" mass="63683">MKREEIDQYIMDMPDDVLSKFKFSMPWQYDASSETGTRKDEDGFPISLGPDKEDPQLTREYLQKQCWLKFQRNPQVNTAITGKIGRLTGWGYETTSGVQEIQEEIENTELDPRNRLYSYWSKYVGRALIEGELFLCLTCHLDGFIEIDFIDPVLIGKDGKDNTGIIYHPTKVTMPLFYNVNDERGNLISQIPSIYIARYPELATLPATKTNYRDHNDCRGYNISLQQDSRSRKKRYSSLGGYFRFVISWDKGLITRRSISYLRTVLEWLNHYENLKKYEIDHKKAAGSYLWVFSFDNPRDFKLWLTLSDEERAKTAIFQKKTPGGTLVLPPGMTVEAKNPNLTSIKEQDTDLLQMVISGLNEPADVTTGTSKGTFASVKASRGPMSDRVSDEIAEFDRFQKYDFWGSIFFLKNKLNGFPEFFKIKEAVDFDDNQEPIFKKVKKRPEQLIDISYPVSETINFEGRAKGLLGVKHGPVTESVGIPSSEISKRLGIGGYARMRLRKATEDEMYPELIYEQGVDAESMQETIEGEPGKKKTKKIKKETKGGLSEWRDF</sequence>
<name>A0A1J4SEX2_9BACT</name>
<protein>
    <recommendedName>
        <fullName evidence="4">Phage portal protein</fullName>
    </recommendedName>
</protein>
<feature type="region of interest" description="Disordered" evidence="1">
    <location>
        <begin position="521"/>
        <end position="554"/>
    </location>
</feature>
<comment type="caution">
    <text evidence="2">The sequence shown here is derived from an EMBL/GenBank/DDBJ whole genome shotgun (WGS) entry which is preliminary data.</text>
</comment>
<dbReference type="AlphaFoldDB" id="A0A1J4SEX2"/>